<gene>
    <name evidence="4" type="ORF">HMPREF0682_2716</name>
</gene>
<dbReference type="InterPro" id="IPR001647">
    <property type="entry name" value="HTH_TetR"/>
</dbReference>
<sequence length="303" mass="33624">MSHERKDTLCLMAVDPRPRRRLSEQETRERVLDLAGERLVEHGLSVGLDAVGMERIIADAGVSRASAYRCWPHREGFLADVLVHAIGRTRLIPEDDDDIDRLLGVLEARRDELGTEQGRRDVVVEALRISLDADIRRTLASPKWRLLLALSVTHRTLPDEGLRDVVAGSLAELERAFVQRRARIYAAMAELIGYRQCAPWSGDEGFMMLSELAGLTMRGVLSRALSDPDWLDRRTGLTLFGTSRPAPWSQPEIAMMTVLLTHLEPDPAVEWTPQHIAATEEQLAAMAAEISDAGAADSPAPSR</sequence>
<evidence type="ECO:0000256" key="1">
    <source>
        <dbReference type="ARBA" id="ARBA00023125"/>
    </source>
</evidence>
<dbReference type="EMBL" id="ACVN02000209">
    <property type="protein sequence ID" value="ERK54649.1"/>
    <property type="molecule type" value="Genomic_DNA"/>
</dbReference>
<dbReference type="AlphaFoldDB" id="U2QEP0"/>
<comment type="caution">
    <text evidence="4">The sequence shown here is derived from an EMBL/GenBank/DDBJ whole genome shotgun (WGS) entry which is preliminary data.</text>
</comment>
<dbReference type="Gene3D" id="1.10.357.10">
    <property type="entry name" value="Tetracycline Repressor, domain 2"/>
    <property type="match status" value="1"/>
</dbReference>
<feature type="domain" description="HTH tetR-type" evidence="3">
    <location>
        <begin position="25"/>
        <end position="89"/>
    </location>
</feature>
<accession>U2QEP0</accession>
<evidence type="ECO:0000313" key="4">
    <source>
        <dbReference type="EMBL" id="ERK54649.1"/>
    </source>
</evidence>
<dbReference type="Proteomes" id="UP000017052">
    <property type="component" value="Unassembled WGS sequence"/>
</dbReference>
<organism evidence="4 5">
    <name type="scientific">Propionibacterium acidifaciens F0233</name>
    <dbReference type="NCBI Taxonomy" id="553198"/>
    <lineage>
        <taxon>Bacteria</taxon>
        <taxon>Bacillati</taxon>
        <taxon>Actinomycetota</taxon>
        <taxon>Actinomycetes</taxon>
        <taxon>Propionibacteriales</taxon>
        <taxon>Propionibacteriaceae</taxon>
        <taxon>Propionibacterium</taxon>
    </lineage>
</organism>
<evidence type="ECO:0000313" key="5">
    <source>
        <dbReference type="Proteomes" id="UP000017052"/>
    </source>
</evidence>
<dbReference type="SUPFAM" id="SSF46689">
    <property type="entry name" value="Homeodomain-like"/>
    <property type="match status" value="1"/>
</dbReference>
<evidence type="ECO:0000259" key="3">
    <source>
        <dbReference type="PROSITE" id="PS50977"/>
    </source>
</evidence>
<reference evidence="4" key="1">
    <citation type="submission" date="2013-08" db="EMBL/GenBank/DDBJ databases">
        <authorList>
            <person name="Durkin A.S."/>
            <person name="Haft D.R."/>
            <person name="McCorrison J."/>
            <person name="Torralba M."/>
            <person name="Gillis M."/>
            <person name="Haft D.H."/>
            <person name="Methe B."/>
            <person name="Sutton G."/>
            <person name="Nelson K.E."/>
        </authorList>
    </citation>
    <scope>NUCLEOTIDE SEQUENCE [LARGE SCALE GENOMIC DNA]</scope>
    <source>
        <strain evidence="4">F0233</strain>
    </source>
</reference>
<keyword evidence="1 2" id="KW-0238">DNA-binding</keyword>
<dbReference type="OrthoDB" id="9796019at2"/>
<dbReference type="PROSITE" id="PS50977">
    <property type="entry name" value="HTH_TETR_2"/>
    <property type="match status" value="1"/>
</dbReference>
<name>U2QEP0_9ACTN</name>
<proteinExistence type="predicted"/>
<protein>
    <recommendedName>
        <fullName evidence="3">HTH tetR-type domain-containing protein</fullName>
    </recommendedName>
</protein>
<dbReference type="GO" id="GO:0003677">
    <property type="term" value="F:DNA binding"/>
    <property type="evidence" value="ECO:0007669"/>
    <property type="project" value="UniProtKB-UniRule"/>
</dbReference>
<evidence type="ECO:0000256" key="2">
    <source>
        <dbReference type="PROSITE-ProRule" id="PRU00335"/>
    </source>
</evidence>
<keyword evidence="5" id="KW-1185">Reference proteome</keyword>
<feature type="DNA-binding region" description="H-T-H motif" evidence="2">
    <location>
        <begin position="52"/>
        <end position="71"/>
    </location>
</feature>
<dbReference type="InterPro" id="IPR009057">
    <property type="entry name" value="Homeodomain-like_sf"/>
</dbReference>